<dbReference type="Proteomes" id="UP000828390">
    <property type="component" value="Unassembled WGS sequence"/>
</dbReference>
<dbReference type="SUPFAM" id="SSF101898">
    <property type="entry name" value="NHL repeat"/>
    <property type="match status" value="1"/>
</dbReference>
<accession>A0A9D4ML83</accession>
<protein>
    <submittedName>
        <fullName evidence="4">Uncharacterized protein</fullName>
    </submittedName>
</protein>
<evidence type="ECO:0000256" key="1">
    <source>
        <dbReference type="ARBA" id="ARBA00022737"/>
    </source>
</evidence>
<sequence>MRNWPVSKELEAVILMCEIHTHKQLETICKDHSQLCCSKCVSLSHRKCKKVTLNSAKKQAAEVQELFEKLLINMRKLRKLQSCCESGIHDLKSSYQGQELMVHKMNDKIKSTMAKIVRRTLKKIPKVEQNKIYELMHSTLFHIENITLNEAKITLSSLEDSLKTGVETCIRHHHELKALHELLLYSSDNKKKKLCMIASQKCMDKIQKVESYLDEYSVRLECSVLNQTIQGTKQYIVRLSGLGRLIESMKANTDIEQYLSKLSGLARLVLRNHVLTVHGKSKHTVRITSDSKQCFITAICVLPDGQVLVADRDNERVKLLNQQYQVVSHWDVNDGIWDMCQITPSEVAVAVNNEVQFITVSQSQLAKGRKLKLQHYCTGIALHQGDLYICSRTALYKFTLSGKLVCRLYEDTSSDWTVEKCAVSPTGDRLYIINLYSDKLLTLARDGTLLATFSDPALEWPHSLHVTPAGQVLVCGHLSHTVLQVGWEGESKLANLATQEDGVWSPWSVCYSSTTSSIIVGLVVDDNILVFRDNDAEDVVDKNDLNTQKSVQGLNAWTKCMCIKCGTKCMCVKCGTKCMCSVQGLNAWTKCMCVNLHSDLMHSVQGLNASTICILYRDSMHSVQGLNAWTKCMCVKCGTKCMCSVQGLNAYKPLYRDLIHSVQGLNAWTKCMCGLNAWTKCMCVKCATKCICLYRHLIHSVQGLNAWTKCMCVKCGTKCMCVKCGTKCMCVKCGPTGLNAWTKCMCSAQRLNAWTKCMCVKCGTKCMCVKCGTKCMCLYRD</sequence>
<dbReference type="PROSITE" id="PS51125">
    <property type="entry name" value="NHL"/>
    <property type="match status" value="1"/>
</dbReference>
<feature type="repeat" description="NHL" evidence="2">
    <location>
        <begin position="294"/>
        <end position="323"/>
    </location>
</feature>
<feature type="coiled-coil region" evidence="3">
    <location>
        <begin position="53"/>
        <end position="80"/>
    </location>
</feature>
<keyword evidence="1" id="KW-0677">Repeat</keyword>
<evidence type="ECO:0000256" key="3">
    <source>
        <dbReference type="SAM" id="Coils"/>
    </source>
</evidence>
<name>A0A9D4ML83_DREPO</name>
<organism evidence="4 5">
    <name type="scientific">Dreissena polymorpha</name>
    <name type="common">Zebra mussel</name>
    <name type="synonym">Mytilus polymorpha</name>
    <dbReference type="NCBI Taxonomy" id="45954"/>
    <lineage>
        <taxon>Eukaryota</taxon>
        <taxon>Metazoa</taxon>
        <taxon>Spiralia</taxon>
        <taxon>Lophotrochozoa</taxon>
        <taxon>Mollusca</taxon>
        <taxon>Bivalvia</taxon>
        <taxon>Autobranchia</taxon>
        <taxon>Heteroconchia</taxon>
        <taxon>Euheterodonta</taxon>
        <taxon>Imparidentia</taxon>
        <taxon>Neoheterodontei</taxon>
        <taxon>Myida</taxon>
        <taxon>Dreissenoidea</taxon>
        <taxon>Dreissenidae</taxon>
        <taxon>Dreissena</taxon>
    </lineage>
</organism>
<dbReference type="AlphaFoldDB" id="A0A9D4ML83"/>
<dbReference type="EMBL" id="JAIWYP010000001">
    <property type="protein sequence ID" value="KAH3878331.1"/>
    <property type="molecule type" value="Genomic_DNA"/>
</dbReference>
<dbReference type="Gene3D" id="2.120.10.30">
    <property type="entry name" value="TolB, C-terminal domain"/>
    <property type="match status" value="1"/>
</dbReference>
<evidence type="ECO:0000256" key="2">
    <source>
        <dbReference type="PROSITE-ProRule" id="PRU00504"/>
    </source>
</evidence>
<reference evidence="4" key="2">
    <citation type="submission" date="2020-11" db="EMBL/GenBank/DDBJ databases">
        <authorList>
            <person name="McCartney M.A."/>
            <person name="Auch B."/>
            <person name="Kono T."/>
            <person name="Mallez S."/>
            <person name="Becker A."/>
            <person name="Gohl D.M."/>
            <person name="Silverstein K.A.T."/>
            <person name="Koren S."/>
            <person name="Bechman K.B."/>
            <person name="Herman A."/>
            <person name="Abrahante J.E."/>
            <person name="Garbe J."/>
        </authorList>
    </citation>
    <scope>NUCLEOTIDE SEQUENCE</scope>
    <source>
        <strain evidence="4">Duluth1</strain>
        <tissue evidence="4">Whole animal</tissue>
    </source>
</reference>
<dbReference type="InterPro" id="IPR001258">
    <property type="entry name" value="NHL_repeat"/>
</dbReference>
<keyword evidence="5" id="KW-1185">Reference proteome</keyword>
<keyword evidence="3" id="KW-0175">Coiled coil</keyword>
<gene>
    <name evidence="4" type="ORF">DPMN_002219</name>
</gene>
<comment type="caution">
    <text evidence="4">The sequence shown here is derived from an EMBL/GenBank/DDBJ whole genome shotgun (WGS) entry which is preliminary data.</text>
</comment>
<evidence type="ECO:0000313" key="5">
    <source>
        <dbReference type="Proteomes" id="UP000828390"/>
    </source>
</evidence>
<dbReference type="InterPro" id="IPR011042">
    <property type="entry name" value="6-blade_b-propeller_TolB-like"/>
</dbReference>
<proteinExistence type="predicted"/>
<evidence type="ECO:0000313" key="4">
    <source>
        <dbReference type="EMBL" id="KAH3878331.1"/>
    </source>
</evidence>
<dbReference type="SUPFAM" id="SSF57845">
    <property type="entry name" value="B-box zinc-binding domain"/>
    <property type="match status" value="1"/>
</dbReference>
<reference evidence="4" key="1">
    <citation type="journal article" date="2019" name="bioRxiv">
        <title>The Genome of the Zebra Mussel, Dreissena polymorpha: A Resource for Invasive Species Research.</title>
        <authorList>
            <person name="McCartney M.A."/>
            <person name="Auch B."/>
            <person name="Kono T."/>
            <person name="Mallez S."/>
            <person name="Zhang Y."/>
            <person name="Obille A."/>
            <person name="Becker A."/>
            <person name="Abrahante J.E."/>
            <person name="Garbe J."/>
            <person name="Badalamenti J.P."/>
            <person name="Herman A."/>
            <person name="Mangelson H."/>
            <person name="Liachko I."/>
            <person name="Sullivan S."/>
            <person name="Sone E.D."/>
            <person name="Koren S."/>
            <person name="Silverstein K.A.T."/>
            <person name="Beckman K.B."/>
            <person name="Gohl D.M."/>
        </authorList>
    </citation>
    <scope>NUCLEOTIDE SEQUENCE</scope>
    <source>
        <strain evidence="4">Duluth1</strain>
        <tissue evidence="4">Whole animal</tissue>
    </source>
</reference>